<evidence type="ECO:0000256" key="11">
    <source>
        <dbReference type="SAM" id="Phobius"/>
    </source>
</evidence>
<evidence type="ECO:0000313" key="13">
    <source>
        <dbReference type="EMBL" id="APL94642.1"/>
    </source>
</evidence>
<keyword evidence="7" id="KW-0653">Protein transport</keyword>
<dbReference type="KEGG" id="sinb:SIDU_09060"/>
<dbReference type="RefSeq" id="WP_025771705.1">
    <property type="nucleotide sequence ID" value="NZ_CP013070.1"/>
</dbReference>
<evidence type="ECO:0000259" key="12">
    <source>
        <dbReference type="PROSITE" id="PS52015"/>
    </source>
</evidence>
<dbReference type="NCBIfam" id="TIGR01352">
    <property type="entry name" value="tonB_Cterm"/>
    <property type="match status" value="1"/>
</dbReference>
<evidence type="ECO:0000256" key="7">
    <source>
        <dbReference type="ARBA" id="ARBA00022927"/>
    </source>
</evidence>
<dbReference type="GO" id="GO:0015031">
    <property type="term" value="P:protein transport"/>
    <property type="evidence" value="ECO:0007669"/>
    <property type="project" value="UniProtKB-KW"/>
</dbReference>
<dbReference type="PRINTS" id="PR01217">
    <property type="entry name" value="PRICHEXTENSN"/>
</dbReference>
<evidence type="ECO:0000256" key="5">
    <source>
        <dbReference type="ARBA" id="ARBA00022519"/>
    </source>
</evidence>
<sequence>MLRVADRFVEEVEDDAILAPPAAPPSIPNAPFRPEAAPARYGARRGLNYPAVLVIVLLHAVLIAALVQARHHVQRVREARLSVVNLMPPPPPPPSAEAPPPPPQAEVVAPPPLVKVPQPPAPTVATTPDIAPPAPPAPPVTVSAPPAPPAASMGSSVVQGGDLGAQMIAGKPPRYPVESRRKREQGTVVLALTLGLDGAVESLSIARSSGFPRLDNAARDAVRGWRWRPVMRDGQAVRVKGVVEIPFVLRSGTE</sequence>
<dbReference type="AlphaFoldDB" id="A0A1L5BPG0"/>
<feature type="compositionally biased region" description="Pro residues" evidence="10">
    <location>
        <begin position="130"/>
        <end position="149"/>
    </location>
</feature>
<reference evidence="13 14" key="1">
    <citation type="journal article" date="2012" name="J. Bacteriol.">
        <title>Genome sequence of Sphingobium indicum B90A, a hexachlorocyclohexane-degrading bacterium.</title>
        <authorList>
            <person name="Anand S."/>
            <person name="Sangwan N."/>
            <person name="Lata P."/>
            <person name="Kaur J."/>
            <person name="Dua A."/>
            <person name="Singh A.K."/>
            <person name="Verma M."/>
            <person name="Kaur J."/>
            <person name="Khurana J.P."/>
            <person name="Khurana P."/>
            <person name="Mathur S."/>
            <person name="Lal R."/>
        </authorList>
    </citation>
    <scope>NUCLEOTIDE SEQUENCE [LARGE SCALE GENOMIC DNA]</scope>
    <source>
        <strain evidence="14">DSM 16412 / CCM 7286 / MTCC 6364 / B90A</strain>
    </source>
</reference>
<comment type="subcellular location">
    <subcellularLocation>
        <location evidence="1">Cell inner membrane</location>
        <topology evidence="1">Single-pass membrane protein</topology>
        <orientation evidence="1">Periplasmic side</orientation>
    </subcellularLocation>
</comment>
<evidence type="ECO:0000256" key="10">
    <source>
        <dbReference type="SAM" id="MobiDB-lite"/>
    </source>
</evidence>
<feature type="compositionally biased region" description="Pro residues" evidence="10">
    <location>
        <begin position="87"/>
        <end position="122"/>
    </location>
</feature>
<keyword evidence="6 11" id="KW-0812">Transmembrane</keyword>
<proteinExistence type="inferred from homology"/>
<protein>
    <submittedName>
        <fullName evidence="13">Energy transducer TonB</fullName>
    </submittedName>
</protein>
<dbReference type="GO" id="GO:0055085">
    <property type="term" value="P:transmembrane transport"/>
    <property type="evidence" value="ECO:0007669"/>
    <property type="project" value="InterPro"/>
</dbReference>
<dbReference type="PANTHER" id="PTHR33446">
    <property type="entry name" value="PROTEIN TONB-RELATED"/>
    <property type="match status" value="1"/>
</dbReference>
<evidence type="ECO:0000256" key="4">
    <source>
        <dbReference type="ARBA" id="ARBA00022475"/>
    </source>
</evidence>
<dbReference type="Proteomes" id="UP000004550">
    <property type="component" value="Chromosome"/>
</dbReference>
<dbReference type="InterPro" id="IPR006260">
    <property type="entry name" value="TonB/TolA_C"/>
</dbReference>
<gene>
    <name evidence="13" type="ORF">SIDU_09060</name>
</gene>
<keyword evidence="4" id="KW-1003">Cell membrane</keyword>
<evidence type="ECO:0000256" key="2">
    <source>
        <dbReference type="ARBA" id="ARBA00006555"/>
    </source>
</evidence>
<accession>A0A1L5BPG0</accession>
<dbReference type="PANTHER" id="PTHR33446:SF2">
    <property type="entry name" value="PROTEIN TONB"/>
    <property type="match status" value="1"/>
</dbReference>
<name>A0A1L5BPG0_SPHIB</name>
<evidence type="ECO:0000256" key="8">
    <source>
        <dbReference type="ARBA" id="ARBA00022989"/>
    </source>
</evidence>
<dbReference type="PROSITE" id="PS52015">
    <property type="entry name" value="TONB_CTD"/>
    <property type="match status" value="1"/>
</dbReference>
<dbReference type="EMBL" id="CP013070">
    <property type="protein sequence ID" value="APL94642.1"/>
    <property type="molecule type" value="Genomic_DNA"/>
</dbReference>
<dbReference type="GO" id="GO:0098797">
    <property type="term" value="C:plasma membrane protein complex"/>
    <property type="evidence" value="ECO:0007669"/>
    <property type="project" value="TreeGrafter"/>
</dbReference>
<keyword evidence="8 11" id="KW-1133">Transmembrane helix</keyword>
<organism evidence="13 14">
    <name type="scientific">Sphingobium indicum (strain DSM 16412 / CCM 7286 / MTCC 6364 / B90A)</name>
    <dbReference type="NCBI Taxonomy" id="861109"/>
    <lineage>
        <taxon>Bacteria</taxon>
        <taxon>Pseudomonadati</taxon>
        <taxon>Pseudomonadota</taxon>
        <taxon>Alphaproteobacteria</taxon>
        <taxon>Sphingomonadales</taxon>
        <taxon>Sphingomonadaceae</taxon>
        <taxon>Sphingobium</taxon>
    </lineage>
</organism>
<feature type="region of interest" description="Disordered" evidence="10">
    <location>
        <begin position="87"/>
        <end position="156"/>
    </location>
</feature>
<feature type="transmembrane region" description="Helical" evidence="11">
    <location>
        <begin position="47"/>
        <end position="67"/>
    </location>
</feature>
<evidence type="ECO:0000256" key="6">
    <source>
        <dbReference type="ARBA" id="ARBA00022692"/>
    </source>
</evidence>
<feature type="domain" description="TonB C-terminal" evidence="12">
    <location>
        <begin position="160"/>
        <end position="254"/>
    </location>
</feature>
<evidence type="ECO:0000256" key="1">
    <source>
        <dbReference type="ARBA" id="ARBA00004383"/>
    </source>
</evidence>
<evidence type="ECO:0000313" key="14">
    <source>
        <dbReference type="Proteomes" id="UP000004550"/>
    </source>
</evidence>
<dbReference type="InterPro" id="IPR037682">
    <property type="entry name" value="TonB_C"/>
</dbReference>
<dbReference type="SUPFAM" id="SSF74653">
    <property type="entry name" value="TolA/TonB C-terminal domain"/>
    <property type="match status" value="1"/>
</dbReference>
<evidence type="ECO:0000256" key="3">
    <source>
        <dbReference type="ARBA" id="ARBA00022448"/>
    </source>
</evidence>
<dbReference type="Pfam" id="PF03544">
    <property type="entry name" value="TonB_C"/>
    <property type="match status" value="1"/>
</dbReference>
<keyword evidence="5" id="KW-0997">Cell inner membrane</keyword>
<dbReference type="InterPro" id="IPR051045">
    <property type="entry name" value="TonB-dependent_transducer"/>
</dbReference>
<keyword evidence="3" id="KW-0813">Transport</keyword>
<dbReference type="Gene3D" id="3.30.1150.10">
    <property type="match status" value="1"/>
</dbReference>
<evidence type="ECO:0000256" key="9">
    <source>
        <dbReference type="ARBA" id="ARBA00023136"/>
    </source>
</evidence>
<comment type="similarity">
    <text evidence="2">Belongs to the TonB family.</text>
</comment>
<keyword evidence="9 11" id="KW-0472">Membrane</keyword>
<dbReference type="GO" id="GO:0031992">
    <property type="term" value="F:energy transducer activity"/>
    <property type="evidence" value="ECO:0007669"/>
    <property type="project" value="TreeGrafter"/>
</dbReference>